<dbReference type="InterPro" id="IPR036291">
    <property type="entry name" value="NAD(P)-bd_dom_sf"/>
</dbReference>
<feature type="domain" description="NAD-dependent epimerase/dehydratase" evidence="2">
    <location>
        <begin position="10"/>
        <end position="235"/>
    </location>
</feature>
<dbReference type="Proteomes" id="UP001597483">
    <property type="component" value="Unassembled WGS sequence"/>
</dbReference>
<dbReference type="RefSeq" id="WP_378301504.1">
    <property type="nucleotide sequence ID" value="NZ_JBHUKS010000004.1"/>
</dbReference>
<evidence type="ECO:0000313" key="3">
    <source>
        <dbReference type="EMBL" id="MFD2467123.1"/>
    </source>
</evidence>
<evidence type="ECO:0000313" key="4">
    <source>
        <dbReference type="Proteomes" id="UP001597483"/>
    </source>
</evidence>
<sequence length="336" mass="36462">MQRTDSARVALITGGRGFIGTHLAVGLARQGFHVVAADRIAWLDDRVESARLDVTSYAECLDLVRAVQPHVVFHLAAFSTVDAAFSDPHASLATNVGGTMNMLEAARSVRGLGRFVLASTDKVYGELVGDAYVETSRLDARGVYDVGKMAADNLVRLYSEEFGLPVAILRLCNVFGPGDPNTASRIVPRTLSRIFDAAGPLPPVIYEGSMAHGRDYVYVTDVVRALTTVAFDPRACGEGFNMVPAAHRTTLDLVAEMIDQSGKACELHDRDWADAIRKNGYEVVPGTGLPSALERQHCDARKLGALGFSTQVTMTEGLRRTIGSFLRRRLVGRRTR</sequence>
<gene>
    <name evidence="3" type="ORF">ACFSVL_06960</name>
</gene>
<comment type="caution">
    <text evidence="3">The sequence shown here is derived from an EMBL/GenBank/DDBJ whole genome shotgun (WGS) entry which is preliminary data.</text>
</comment>
<name>A0ABW5H1X9_9PSEU</name>
<protein>
    <submittedName>
        <fullName evidence="3">NAD-dependent epimerase/dehydratase family protein</fullName>
    </submittedName>
</protein>
<dbReference type="Pfam" id="PF01370">
    <property type="entry name" value="Epimerase"/>
    <property type="match status" value="1"/>
</dbReference>
<proteinExistence type="inferred from homology"/>
<accession>A0ABW5H1X9</accession>
<reference evidence="4" key="1">
    <citation type="journal article" date="2019" name="Int. J. Syst. Evol. Microbiol.">
        <title>The Global Catalogue of Microorganisms (GCM) 10K type strain sequencing project: providing services to taxonomists for standard genome sequencing and annotation.</title>
        <authorList>
            <consortium name="The Broad Institute Genomics Platform"/>
            <consortium name="The Broad Institute Genome Sequencing Center for Infectious Disease"/>
            <person name="Wu L."/>
            <person name="Ma J."/>
        </authorList>
    </citation>
    <scope>NUCLEOTIDE SEQUENCE [LARGE SCALE GENOMIC DNA]</scope>
    <source>
        <strain evidence="4">CGMCC 4.7641</strain>
    </source>
</reference>
<comment type="similarity">
    <text evidence="1">Belongs to the NAD(P)-dependent epimerase/dehydratase family.</text>
</comment>
<dbReference type="InterPro" id="IPR001509">
    <property type="entry name" value="Epimerase_deHydtase"/>
</dbReference>
<dbReference type="SUPFAM" id="SSF51735">
    <property type="entry name" value="NAD(P)-binding Rossmann-fold domains"/>
    <property type="match status" value="1"/>
</dbReference>
<dbReference type="Gene3D" id="3.90.25.10">
    <property type="entry name" value="UDP-galactose 4-epimerase, domain 1"/>
    <property type="match status" value="1"/>
</dbReference>
<dbReference type="Gene3D" id="3.40.50.720">
    <property type="entry name" value="NAD(P)-binding Rossmann-like Domain"/>
    <property type="match status" value="1"/>
</dbReference>
<organism evidence="3 4">
    <name type="scientific">Amycolatopsis silviterrae</name>
    <dbReference type="NCBI Taxonomy" id="1656914"/>
    <lineage>
        <taxon>Bacteria</taxon>
        <taxon>Bacillati</taxon>
        <taxon>Actinomycetota</taxon>
        <taxon>Actinomycetes</taxon>
        <taxon>Pseudonocardiales</taxon>
        <taxon>Pseudonocardiaceae</taxon>
        <taxon>Amycolatopsis</taxon>
    </lineage>
</organism>
<dbReference type="EMBL" id="JBHUKS010000004">
    <property type="protein sequence ID" value="MFD2467123.1"/>
    <property type="molecule type" value="Genomic_DNA"/>
</dbReference>
<dbReference type="PANTHER" id="PTHR43000">
    <property type="entry name" value="DTDP-D-GLUCOSE 4,6-DEHYDRATASE-RELATED"/>
    <property type="match status" value="1"/>
</dbReference>
<evidence type="ECO:0000259" key="2">
    <source>
        <dbReference type="Pfam" id="PF01370"/>
    </source>
</evidence>
<keyword evidence="4" id="KW-1185">Reference proteome</keyword>
<evidence type="ECO:0000256" key="1">
    <source>
        <dbReference type="ARBA" id="ARBA00007637"/>
    </source>
</evidence>